<accession>A0A392M3P7</accession>
<reference evidence="1 2" key="1">
    <citation type="journal article" date="2018" name="Front. Plant Sci.">
        <title>Red Clover (Trifolium pratense) and Zigzag Clover (T. medium) - A Picture of Genomic Similarities and Differences.</title>
        <authorList>
            <person name="Dluhosova J."/>
            <person name="Istvanek J."/>
            <person name="Nedelnik J."/>
            <person name="Repkova J."/>
        </authorList>
    </citation>
    <scope>NUCLEOTIDE SEQUENCE [LARGE SCALE GENOMIC DNA]</scope>
    <source>
        <strain evidence="2">cv. 10/8</strain>
        <tissue evidence="1">Leaf</tissue>
    </source>
</reference>
<evidence type="ECO:0000313" key="1">
    <source>
        <dbReference type="EMBL" id="MCH81960.1"/>
    </source>
</evidence>
<keyword evidence="2" id="KW-1185">Reference proteome</keyword>
<name>A0A392M3P7_9FABA</name>
<dbReference type="EMBL" id="LXQA010003016">
    <property type="protein sequence ID" value="MCH81960.1"/>
    <property type="molecule type" value="Genomic_DNA"/>
</dbReference>
<dbReference type="Proteomes" id="UP000265520">
    <property type="component" value="Unassembled WGS sequence"/>
</dbReference>
<organism evidence="1 2">
    <name type="scientific">Trifolium medium</name>
    <dbReference type="NCBI Taxonomy" id="97028"/>
    <lineage>
        <taxon>Eukaryota</taxon>
        <taxon>Viridiplantae</taxon>
        <taxon>Streptophyta</taxon>
        <taxon>Embryophyta</taxon>
        <taxon>Tracheophyta</taxon>
        <taxon>Spermatophyta</taxon>
        <taxon>Magnoliopsida</taxon>
        <taxon>eudicotyledons</taxon>
        <taxon>Gunneridae</taxon>
        <taxon>Pentapetalae</taxon>
        <taxon>rosids</taxon>
        <taxon>fabids</taxon>
        <taxon>Fabales</taxon>
        <taxon>Fabaceae</taxon>
        <taxon>Papilionoideae</taxon>
        <taxon>50 kb inversion clade</taxon>
        <taxon>NPAAA clade</taxon>
        <taxon>Hologalegina</taxon>
        <taxon>IRL clade</taxon>
        <taxon>Trifolieae</taxon>
        <taxon>Trifolium</taxon>
    </lineage>
</organism>
<evidence type="ECO:0000313" key="2">
    <source>
        <dbReference type="Proteomes" id="UP000265520"/>
    </source>
</evidence>
<gene>
    <name evidence="1" type="ORF">A2U01_0002754</name>
</gene>
<proteinExistence type="predicted"/>
<sequence>MVVTIDFFRDLRIGKICSNEFDMCSRAEDVLLEFCLMLIVRCQPIIPFLLLFELGARNGHSISIVLMLLIGLLLQHLNIGEYGVEENENLLLLHPLCSSRVYEG</sequence>
<dbReference type="AlphaFoldDB" id="A0A392M3P7"/>
<protein>
    <submittedName>
        <fullName evidence="1">Uncharacterized protein</fullName>
    </submittedName>
</protein>
<comment type="caution">
    <text evidence="1">The sequence shown here is derived from an EMBL/GenBank/DDBJ whole genome shotgun (WGS) entry which is preliminary data.</text>
</comment>